<feature type="transmembrane region" description="Helical" evidence="1">
    <location>
        <begin position="104"/>
        <end position="124"/>
    </location>
</feature>
<protein>
    <submittedName>
        <fullName evidence="2">SFRICE_002527</fullName>
    </submittedName>
</protein>
<gene>
    <name evidence="2" type="ORF">SFRICE_002527</name>
</gene>
<sequence length="130" mass="14499">MSNLPLCWVNAFSKLSIPDKLLSSGLPMVHDIRPNRKKYEIATAIAHSSLDTKLCSTNVANESNFTGPSDYKGDKLISKLVLKMERNYQSIIQRVIGNLRQMKVTCVMILTMLNIAALNVSLSIHPFHQG</sequence>
<name>A0A2H1W2R0_SPOFR</name>
<accession>A0A2H1W2R0</accession>
<proteinExistence type="predicted"/>
<organism evidence="2">
    <name type="scientific">Spodoptera frugiperda</name>
    <name type="common">Fall armyworm</name>
    <dbReference type="NCBI Taxonomy" id="7108"/>
    <lineage>
        <taxon>Eukaryota</taxon>
        <taxon>Metazoa</taxon>
        <taxon>Ecdysozoa</taxon>
        <taxon>Arthropoda</taxon>
        <taxon>Hexapoda</taxon>
        <taxon>Insecta</taxon>
        <taxon>Pterygota</taxon>
        <taxon>Neoptera</taxon>
        <taxon>Endopterygota</taxon>
        <taxon>Lepidoptera</taxon>
        <taxon>Glossata</taxon>
        <taxon>Ditrysia</taxon>
        <taxon>Noctuoidea</taxon>
        <taxon>Noctuidae</taxon>
        <taxon>Amphipyrinae</taxon>
        <taxon>Spodoptera</taxon>
    </lineage>
</organism>
<dbReference type="AlphaFoldDB" id="A0A2H1W2R0"/>
<dbReference type="EMBL" id="ODYU01005959">
    <property type="protein sequence ID" value="SOQ47390.1"/>
    <property type="molecule type" value="Genomic_DNA"/>
</dbReference>
<evidence type="ECO:0000313" key="2">
    <source>
        <dbReference type="EMBL" id="SOQ47390.1"/>
    </source>
</evidence>
<keyword evidence="1" id="KW-1133">Transmembrane helix</keyword>
<keyword evidence="1" id="KW-0472">Membrane</keyword>
<keyword evidence="1" id="KW-0812">Transmembrane</keyword>
<evidence type="ECO:0000256" key="1">
    <source>
        <dbReference type="SAM" id="Phobius"/>
    </source>
</evidence>
<reference evidence="2" key="1">
    <citation type="submission" date="2016-07" db="EMBL/GenBank/DDBJ databases">
        <authorList>
            <person name="Bretaudeau A."/>
        </authorList>
    </citation>
    <scope>NUCLEOTIDE SEQUENCE</scope>
    <source>
        <strain evidence="2">Rice</strain>
        <tissue evidence="2">Whole body</tissue>
    </source>
</reference>